<dbReference type="RefSeq" id="WP_349660959.1">
    <property type="nucleotide sequence ID" value="NZ_JBEGDG010000015.1"/>
</dbReference>
<protein>
    <submittedName>
        <fullName evidence="1">Uncharacterized protein</fullName>
    </submittedName>
</protein>
<sequence>MAKLTDETLDWLGDMFVENEILDRHDVTFETVVNWWEIGLLEKYDVVF</sequence>
<keyword evidence="2" id="KW-1185">Reference proteome</keyword>
<proteinExistence type="predicted"/>
<dbReference type="Proteomes" id="UP001478862">
    <property type="component" value="Unassembled WGS sequence"/>
</dbReference>
<dbReference type="EMBL" id="JBEGDG010000015">
    <property type="protein sequence ID" value="MEQ6356514.1"/>
    <property type="molecule type" value="Genomic_DNA"/>
</dbReference>
<gene>
    <name evidence="1" type="ORF">ABNX05_17975</name>
</gene>
<evidence type="ECO:0000313" key="2">
    <source>
        <dbReference type="Proteomes" id="UP001478862"/>
    </source>
</evidence>
<evidence type="ECO:0000313" key="1">
    <source>
        <dbReference type="EMBL" id="MEQ6356514.1"/>
    </source>
</evidence>
<name>A0ABV1MX96_9BACI</name>
<comment type="caution">
    <text evidence="1">The sequence shown here is derived from an EMBL/GenBank/DDBJ whole genome shotgun (WGS) entry which is preliminary data.</text>
</comment>
<reference evidence="1 2" key="1">
    <citation type="submission" date="2024-06" db="EMBL/GenBank/DDBJ databases">
        <title>Lysinibacillus zambalefons sp. nov., a Novel Firmicute Isolated from the Poon Bato Zambales Hyperalkaline Spring.</title>
        <authorList>
            <person name="Aja J.A."/>
            <person name="Lazaro J.E.H."/>
            <person name="Llorin L.D."/>
            <person name="Lim K.R."/>
            <person name="Teodosio J."/>
            <person name="Dalisay D.S."/>
        </authorList>
    </citation>
    <scope>NUCLEOTIDE SEQUENCE [LARGE SCALE GENOMIC DNA]</scope>
    <source>
        <strain evidence="1 2">M3</strain>
    </source>
</reference>
<organism evidence="1 2">
    <name type="scientific">Lysinibacillus zambalensis</name>
    <dbReference type="NCBI Taxonomy" id="3160866"/>
    <lineage>
        <taxon>Bacteria</taxon>
        <taxon>Bacillati</taxon>
        <taxon>Bacillota</taxon>
        <taxon>Bacilli</taxon>
        <taxon>Bacillales</taxon>
        <taxon>Bacillaceae</taxon>
        <taxon>Lysinibacillus</taxon>
    </lineage>
</organism>
<accession>A0ABV1MX96</accession>